<dbReference type="EMBL" id="JH795872">
    <property type="protein sequence ID" value="EJT98809.1"/>
    <property type="molecule type" value="Genomic_DNA"/>
</dbReference>
<keyword evidence="3" id="KW-1185">Reference proteome</keyword>
<evidence type="ECO:0000256" key="1">
    <source>
        <dbReference type="SAM" id="MobiDB-lite"/>
    </source>
</evidence>
<dbReference type="GeneID" id="63692441"/>
<gene>
    <name evidence="2" type="ORF">DACRYDRAFT_96503</name>
</gene>
<evidence type="ECO:0000313" key="2">
    <source>
        <dbReference type="EMBL" id="EJT98809.1"/>
    </source>
</evidence>
<reference evidence="2 3" key="1">
    <citation type="journal article" date="2012" name="Science">
        <title>The Paleozoic origin of enzymatic lignin decomposition reconstructed from 31 fungal genomes.</title>
        <authorList>
            <person name="Floudas D."/>
            <person name="Binder M."/>
            <person name="Riley R."/>
            <person name="Barry K."/>
            <person name="Blanchette R.A."/>
            <person name="Henrissat B."/>
            <person name="Martinez A.T."/>
            <person name="Otillar R."/>
            <person name="Spatafora J.W."/>
            <person name="Yadav J.S."/>
            <person name="Aerts A."/>
            <person name="Benoit I."/>
            <person name="Boyd A."/>
            <person name="Carlson A."/>
            <person name="Copeland A."/>
            <person name="Coutinho P.M."/>
            <person name="de Vries R.P."/>
            <person name="Ferreira P."/>
            <person name="Findley K."/>
            <person name="Foster B."/>
            <person name="Gaskell J."/>
            <person name="Glotzer D."/>
            <person name="Gorecki P."/>
            <person name="Heitman J."/>
            <person name="Hesse C."/>
            <person name="Hori C."/>
            <person name="Igarashi K."/>
            <person name="Jurgens J.A."/>
            <person name="Kallen N."/>
            <person name="Kersten P."/>
            <person name="Kohler A."/>
            <person name="Kuees U."/>
            <person name="Kumar T.K.A."/>
            <person name="Kuo A."/>
            <person name="LaButti K."/>
            <person name="Larrondo L.F."/>
            <person name="Lindquist E."/>
            <person name="Ling A."/>
            <person name="Lombard V."/>
            <person name="Lucas S."/>
            <person name="Lundell T."/>
            <person name="Martin R."/>
            <person name="McLaughlin D.J."/>
            <person name="Morgenstern I."/>
            <person name="Morin E."/>
            <person name="Murat C."/>
            <person name="Nagy L.G."/>
            <person name="Nolan M."/>
            <person name="Ohm R.A."/>
            <person name="Patyshakuliyeva A."/>
            <person name="Rokas A."/>
            <person name="Ruiz-Duenas F.J."/>
            <person name="Sabat G."/>
            <person name="Salamov A."/>
            <person name="Samejima M."/>
            <person name="Schmutz J."/>
            <person name="Slot J.C."/>
            <person name="St John F."/>
            <person name="Stenlid J."/>
            <person name="Sun H."/>
            <person name="Sun S."/>
            <person name="Syed K."/>
            <person name="Tsang A."/>
            <person name="Wiebenga A."/>
            <person name="Young D."/>
            <person name="Pisabarro A."/>
            <person name="Eastwood D.C."/>
            <person name="Martin F."/>
            <person name="Cullen D."/>
            <person name="Grigoriev I.V."/>
            <person name="Hibbett D.S."/>
        </authorList>
    </citation>
    <scope>NUCLEOTIDE SEQUENCE [LARGE SCALE GENOMIC DNA]</scope>
    <source>
        <strain evidence="2 3">DJM-731 SS1</strain>
    </source>
</reference>
<dbReference type="Proteomes" id="UP000030653">
    <property type="component" value="Unassembled WGS sequence"/>
</dbReference>
<sequence length="208" mass="22009">MERLHEYTPPSSGSTYPPGAMCKKCAEAETGQHSYPGVNRDPKLCGICQQPYPPDYTCHLGHVLHNECAWGELLRGGTPCPGCAEADLAIPQHQHIKRGLAFKCARGSQCAFPTLASTCGYPHASDAAAAAAAADAFSPKSDPVRQLPGPKSKPPSLFLHQGSRVTLRLPPLPSMRAAWASLTQIKGAPYGSLGLASKCARPATSWHG</sequence>
<organism evidence="2 3">
    <name type="scientific">Dacryopinax primogenitus (strain DJM 731)</name>
    <name type="common">Brown rot fungus</name>
    <dbReference type="NCBI Taxonomy" id="1858805"/>
    <lineage>
        <taxon>Eukaryota</taxon>
        <taxon>Fungi</taxon>
        <taxon>Dikarya</taxon>
        <taxon>Basidiomycota</taxon>
        <taxon>Agaricomycotina</taxon>
        <taxon>Dacrymycetes</taxon>
        <taxon>Dacrymycetales</taxon>
        <taxon>Dacrymycetaceae</taxon>
        <taxon>Dacryopinax</taxon>
    </lineage>
</organism>
<dbReference type="AlphaFoldDB" id="M5FTQ4"/>
<protein>
    <submittedName>
        <fullName evidence="2">Uncharacterized protein</fullName>
    </submittedName>
</protein>
<name>M5FTQ4_DACPD</name>
<dbReference type="RefSeq" id="XP_040625707.1">
    <property type="nucleotide sequence ID" value="XM_040777379.1"/>
</dbReference>
<dbReference type="HOGENOM" id="CLU_1320862_0_0_1"/>
<evidence type="ECO:0000313" key="3">
    <source>
        <dbReference type="Proteomes" id="UP000030653"/>
    </source>
</evidence>
<accession>M5FTQ4</accession>
<feature type="region of interest" description="Disordered" evidence="1">
    <location>
        <begin position="139"/>
        <end position="158"/>
    </location>
</feature>
<proteinExistence type="predicted"/>